<dbReference type="AlphaFoldDB" id="A0A0L8G8Q3"/>
<proteinExistence type="predicted"/>
<protein>
    <submittedName>
        <fullName evidence="1">Uncharacterized protein</fullName>
    </submittedName>
</protein>
<reference evidence="1" key="1">
    <citation type="submission" date="2015-07" db="EMBL/GenBank/DDBJ databases">
        <title>MeaNS - Measles Nucleotide Surveillance Program.</title>
        <authorList>
            <person name="Tran T."/>
            <person name="Druce J."/>
        </authorList>
    </citation>
    <scope>NUCLEOTIDE SEQUENCE</scope>
    <source>
        <strain evidence="1">UCB-OBI-ISO-001</strain>
        <tissue evidence="1">Gonad</tissue>
    </source>
</reference>
<dbReference type="EMBL" id="KQ423414">
    <property type="protein sequence ID" value="KOF72955.1"/>
    <property type="molecule type" value="Genomic_DNA"/>
</dbReference>
<sequence>MDISVLEECVHNSEPISSTEVRPLYLHCVQGCHSSQSLLFTSSNQCQHVH</sequence>
<name>A0A0L8G8Q3_OCTBM</name>
<evidence type="ECO:0000313" key="1">
    <source>
        <dbReference type="EMBL" id="KOF72955.1"/>
    </source>
</evidence>
<organism evidence="1">
    <name type="scientific">Octopus bimaculoides</name>
    <name type="common">California two-spotted octopus</name>
    <dbReference type="NCBI Taxonomy" id="37653"/>
    <lineage>
        <taxon>Eukaryota</taxon>
        <taxon>Metazoa</taxon>
        <taxon>Spiralia</taxon>
        <taxon>Lophotrochozoa</taxon>
        <taxon>Mollusca</taxon>
        <taxon>Cephalopoda</taxon>
        <taxon>Coleoidea</taxon>
        <taxon>Octopodiformes</taxon>
        <taxon>Octopoda</taxon>
        <taxon>Incirrata</taxon>
        <taxon>Octopodidae</taxon>
        <taxon>Octopus</taxon>
    </lineage>
</organism>
<gene>
    <name evidence="1" type="ORF">OCBIM_22038593mg</name>
</gene>
<accession>A0A0L8G8Q3</accession>